<sequence>MDSCVTLDYPVELHRAHNGYPLKPPKKRKWRKNRCQVIKKRWRMTWNETQEGTKDVGQYGAKCELIYTERLLLEIQTDVVDNDMEDKKYLYDTSDYPKD</sequence>
<proteinExistence type="predicted"/>
<dbReference type="Proteomes" id="UP001159427">
    <property type="component" value="Unassembled WGS sequence"/>
</dbReference>
<dbReference type="EMBL" id="CALNXI010000009">
    <property type="protein sequence ID" value="CAH3014402.1"/>
    <property type="molecule type" value="Genomic_DNA"/>
</dbReference>
<keyword evidence="2" id="KW-1185">Reference proteome</keyword>
<comment type="caution">
    <text evidence="1">The sequence shown here is derived from an EMBL/GenBank/DDBJ whole genome shotgun (WGS) entry which is preliminary data.</text>
</comment>
<accession>A0ABN8LFI8</accession>
<reference evidence="1 2" key="1">
    <citation type="submission" date="2022-05" db="EMBL/GenBank/DDBJ databases">
        <authorList>
            <consortium name="Genoscope - CEA"/>
            <person name="William W."/>
        </authorList>
    </citation>
    <scope>NUCLEOTIDE SEQUENCE [LARGE SCALE GENOMIC DNA]</scope>
</reference>
<organism evidence="1 2">
    <name type="scientific">Porites evermanni</name>
    <dbReference type="NCBI Taxonomy" id="104178"/>
    <lineage>
        <taxon>Eukaryota</taxon>
        <taxon>Metazoa</taxon>
        <taxon>Cnidaria</taxon>
        <taxon>Anthozoa</taxon>
        <taxon>Hexacorallia</taxon>
        <taxon>Scleractinia</taxon>
        <taxon>Fungiina</taxon>
        <taxon>Poritidae</taxon>
        <taxon>Porites</taxon>
    </lineage>
</organism>
<protein>
    <submittedName>
        <fullName evidence="1">Uncharacterized protein</fullName>
    </submittedName>
</protein>
<gene>
    <name evidence="1" type="ORF">PEVE_00043642</name>
</gene>
<evidence type="ECO:0000313" key="2">
    <source>
        <dbReference type="Proteomes" id="UP001159427"/>
    </source>
</evidence>
<name>A0ABN8LFI8_9CNID</name>
<evidence type="ECO:0000313" key="1">
    <source>
        <dbReference type="EMBL" id="CAH3014402.1"/>
    </source>
</evidence>